<name>A0A381UBG0_9ZZZZ</name>
<dbReference type="AlphaFoldDB" id="A0A381UBG0"/>
<protein>
    <submittedName>
        <fullName evidence="1">Uncharacterized protein</fullName>
    </submittedName>
</protein>
<sequence length="23" mass="2617">MLRRVATLLLDSGWKMVNLDATI</sequence>
<evidence type="ECO:0000313" key="1">
    <source>
        <dbReference type="EMBL" id="SVA25565.1"/>
    </source>
</evidence>
<feature type="non-terminal residue" evidence="1">
    <location>
        <position position="23"/>
    </location>
</feature>
<organism evidence="1">
    <name type="scientific">marine metagenome</name>
    <dbReference type="NCBI Taxonomy" id="408172"/>
    <lineage>
        <taxon>unclassified sequences</taxon>
        <taxon>metagenomes</taxon>
        <taxon>ecological metagenomes</taxon>
    </lineage>
</organism>
<accession>A0A381UBG0</accession>
<dbReference type="EMBL" id="UINC01006112">
    <property type="protein sequence ID" value="SVA25565.1"/>
    <property type="molecule type" value="Genomic_DNA"/>
</dbReference>
<gene>
    <name evidence="1" type="ORF">METZ01_LOCUS78419</name>
</gene>
<proteinExistence type="predicted"/>
<reference evidence="1" key="1">
    <citation type="submission" date="2018-05" db="EMBL/GenBank/DDBJ databases">
        <authorList>
            <person name="Lanie J.A."/>
            <person name="Ng W.-L."/>
            <person name="Kazmierczak K.M."/>
            <person name="Andrzejewski T.M."/>
            <person name="Davidsen T.M."/>
            <person name="Wayne K.J."/>
            <person name="Tettelin H."/>
            <person name="Glass J.I."/>
            <person name="Rusch D."/>
            <person name="Podicherti R."/>
            <person name="Tsui H.-C.T."/>
            <person name="Winkler M.E."/>
        </authorList>
    </citation>
    <scope>NUCLEOTIDE SEQUENCE</scope>
</reference>